<evidence type="ECO:0000256" key="5">
    <source>
        <dbReference type="SAM" id="Phobius"/>
    </source>
</evidence>
<dbReference type="GO" id="GO:0046873">
    <property type="term" value="F:metal ion transmembrane transporter activity"/>
    <property type="evidence" value="ECO:0007669"/>
    <property type="project" value="InterPro"/>
</dbReference>
<evidence type="ECO:0000256" key="2">
    <source>
        <dbReference type="ARBA" id="ARBA00022692"/>
    </source>
</evidence>
<keyword evidence="3 5" id="KW-1133">Transmembrane helix</keyword>
<evidence type="ECO:0008006" key="8">
    <source>
        <dbReference type="Google" id="ProtNLM"/>
    </source>
</evidence>
<dbReference type="Proteomes" id="UP000799441">
    <property type="component" value="Unassembled WGS sequence"/>
</dbReference>
<gene>
    <name evidence="6" type="ORF">K431DRAFT_226618</name>
</gene>
<dbReference type="GO" id="GO:0016020">
    <property type="term" value="C:membrane"/>
    <property type="evidence" value="ECO:0007669"/>
    <property type="project" value="UniProtKB-SubCell"/>
</dbReference>
<evidence type="ECO:0000256" key="1">
    <source>
        <dbReference type="ARBA" id="ARBA00004141"/>
    </source>
</evidence>
<dbReference type="OrthoDB" id="3231000at2759"/>
<organism evidence="6 7">
    <name type="scientific">Polychaeton citri CBS 116435</name>
    <dbReference type="NCBI Taxonomy" id="1314669"/>
    <lineage>
        <taxon>Eukaryota</taxon>
        <taxon>Fungi</taxon>
        <taxon>Dikarya</taxon>
        <taxon>Ascomycota</taxon>
        <taxon>Pezizomycotina</taxon>
        <taxon>Dothideomycetes</taxon>
        <taxon>Dothideomycetidae</taxon>
        <taxon>Capnodiales</taxon>
        <taxon>Capnodiaceae</taxon>
        <taxon>Polychaeton</taxon>
    </lineage>
</organism>
<keyword evidence="4 5" id="KW-0472">Membrane</keyword>
<feature type="transmembrane region" description="Helical" evidence="5">
    <location>
        <begin position="460"/>
        <end position="478"/>
    </location>
</feature>
<dbReference type="SUPFAM" id="SSF144083">
    <property type="entry name" value="Magnesium transport protein CorA, transmembrane region"/>
    <property type="match status" value="1"/>
</dbReference>
<feature type="transmembrane region" description="Helical" evidence="5">
    <location>
        <begin position="426"/>
        <end position="448"/>
    </location>
</feature>
<evidence type="ECO:0000313" key="7">
    <source>
        <dbReference type="Proteomes" id="UP000799441"/>
    </source>
</evidence>
<dbReference type="AlphaFoldDB" id="A0A9P4UN84"/>
<comment type="caution">
    <text evidence="6">The sequence shown here is derived from an EMBL/GenBank/DDBJ whole genome shotgun (WGS) entry which is preliminary data.</text>
</comment>
<keyword evidence="2 5" id="KW-0812">Transmembrane</keyword>
<accession>A0A9P4UN84</accession>
<dbReference type="InterPro" id="IPR002523">
    <property type="entry name" value="MgTranspt_CorA/ZnTranspt_ZntB"/>
</dbReference>
<sequence>SNQRPYLSHVLAVSEAWPHVRYLADWMEVTTAPVKWNLIRDNESVVRSERASRTKVAAVDFSSKAGVTIDRISRSTDLATALQDHSSQQSTDAHRLYIVEDLSRDVIELLGNALDIDPLFFREQISDYIWYNTRDPWVELPDLRVVQSERRFFRIKYLQPRYFKNPASFERATTEAASFNILRRLDNDKNHKTVLDNEGATVALVRSRASFWWRPAVQGKHGAITISYDLGVLLIDPTLGEGFPLWGGNRNFMQTPSLSEKGPFDKLPRSSLFDRLLYWCKQTSQADIQEMAQDPRVMSFRMSQIICAEWLTVCQYVTARLAQIDWELQNPDFRKDPSGIDSSLSKLHPWRRNVPVFKTMLDESARRVFAETPDPVCPRMKSLQQDFQGAGEAINDLQNRIERIVGVATAIISIEESRRAIGLNTYLGRLTYLAVIFAPLSFVSSFFSMSSDVTQLSETFWIYFVVAIPVSTLAFFIVDQARFVRGFEKLKSCIKRKKK</sequence>
<keyword evidence="7" id="KW-1185">Reference proteome</keyword>
<protein>
    <recommendedName>
        <fullName evidence="8">Cora-domain-containing protein</fullName>
    </recommendedName>
</protein>
<dbReference type="Pfam" id="PF01544">
    <property type="entry name" value="CorA"/>
    <property type="match status" value="1"/>
</dbReference>
<comment type="subcellular location">
    <subcellularLocation>
        <location evidence="1">Membrane</location>
        <topology evidence="1">Multi-pass membrane protein</topology>
    </subcellularLocation>
</comment>
<dbReference type="EMBL" id="MU003800">
    <property type="protein sequence ID" value="KAF2720419.1"/>
    <property type="molecule type" value="Genomic_DNA"/>
</dbReference>
<feature type="non-terminal residue" evidence="6">
    <location>
        <position position="1"/>
    </location>
</feature>
<dbReference type="InterPro" id="IPR045863">
    <property type="entry name" value="CorA_TM1_TM2"/>
</dbReference>
<evidence type="ECO:0000256" key="4">
    <source>
        <dbReference type="ARBA" id="ARBA00023136"/>
    </source>
</evidence>
<evidence type="ECO:0000313" key="6">
    <source>
        <dbReference type="EMBL" id="KAF2720419.1"/>
    </source>
</evidence>
<name>A0A9P4UN84_9PEZI</name>
<reference evidence="6" key="1">
    <citation type="journal article" date="2020" name="Stud. Mycol.">
        <title>101 Dothideomycetes genomes: a test case for predicting lifestyles and emergence of pathogens.</title>
        <authorList>
            <person name="Haridas S."/>
            <person name="Albert R."/>
            <person name="Binder M."/>
            <person name="Bloem J."/>
            <person name="Labutti K."/>
            <person name="Salamov A."/>
            <person name="Andreopoulos B."/>
            <person name="Baker S."/>
            <person name="Barry K."/>
            <person name="Bills G."/>
            <person name="Bluhm B."/>
            <person name="Cannon C."/>
            <person name="Castanera R."/>
            <person name="Culley D."/>
            <person name="Daum C."/>
            <person name="Ezra D."/>
            <person name="Gonzalez J."/>
            <person name="Henrissat B."/>
            <person name="Kuo A."/>
            <person name="Liang C."/>
            <person name="Lipzen A."/>
            <person name="Lutzoni F."/>
            <person name="Magnuson J."/>
            <person name="Mondo S."/>
            <person name="Nolan M."/>
            <person name="Ohm R."/>
            <person name="Pangilinan J."/>
            <person name="Park H.-J."/>
            <person name="Ramirez L."/>
            <person name="Alfaro M."/>
            <person name="Sun H."/>
            <person name="Tritt A."/>
            <person name="Yoshinaga Y."/>
            <person name="Zwiers L.-H."/>
            <person name="Turgeon B."/>
            <person name="Goodwin S."/>
            <person name="Spatafora J."/>
            <person name="Crous P."/>
            <person name="Grigoriev I."/>
        </authorList>
    </citation>
    <scope>NUCLEOTIDE SEQUENCE</scope>
    <source>
        <strain evidence="6">CBS 116435</strain>
    </source>
</reference>
<dbReference type="Gene3D" id="1.20.58.340">
    <property type="entry name" value="Magnesium transport protein CorA, transmembrane region"/>
    <property type="match status" value="1"/>
</dbReference>
<proteinExistence type="predicted"/>
<evidence type="ECO:0000256" key="3">
    <source>
        <dbReference type="ARBA" id="ARBA00022989"/>
    </source>
</evidence>